<evidence type="ECO:0000313" key="3">
    <source>
        <dbReference type="Proteomes" id="UP000625735"/>
    </source>
</evidence>
<feature type="transmembrane region" description="Helical" evidence="1">
    <location>
        <begin position="136"/>
        <end position="157"/>
    </location>
</feature>
<dbReference type="EMBL" id="BMFG01000005">
    <property type="protein sequence ID" value="GGD26164.1"/>
    <property type="molecule type" value="Genomic_DNA"/>
</dbReference>
<dbReference type="Proteomes" id="UP000625735">
    <property type="component" value="Unassembled WGS sequence"/>
</dbReference>
<feature type="transmembrane region" description="Helical" evidence="1">
    <location>
        <begin position="211"/>
        <end position="239"/>
    </location>
</feature>
<dbReference type="RefSeq" id="WP_188361981.1">
    <property type="nucleotide sequence ID" value="NZ_BMFG01000005.1"/>
</dbReference>
<reference evidence="2" key="1">
    <citation type="journal article" date="2014" name="Int. J. Syst. Evol. Microbiol.">
        <title>Complete genome sequence of Corynebacterium casei LMG S-19264T (=DSM 44701T), isolated from a smear-ripened cheese.</title>
        <authorList>
            <consortium name="US DOE Joint Genome Institute (JGI-PGF)"/>
            <person name="Walter F."/>
            <person name="Albersmeier A."/>
            <person name="Kalinowski J."/>
            <person name="Ruckert C."/>
        </authorList>
    </citation>
    <scope>NUCLEOTIDE SEQUENCE</scope>
    <source>
        <strain evidence="2">CGMCC 1.12506</strain>
    </source>
</reference>
<keyword evidence="3" id="KW-1185">Reference proteome</keyword>
<accession>A0A917DCW7</accession>
<sequence length="316" mass="35753">MFQLFKTRNFSDYISDTFSFFKVTGRHYFSNYFIINGGFLLLLSVLFYLAFKVYFELIFSAIAPANQDFGIIESYFTDNLGLIIGLIIISVILIIFVSIINFTYPIIYLNLYHKNKGDSFTTATIIQELKNNFGKILLYIFKLFLISIPLILLLGLVMFVLTIIIIGIPLILIIVPAYLAWMNISLYVYLNSDSGFLNALGKGFTIIKNKFWPIVGASLVMLVIIQVILTVLTMIPYVFGVASIFTSAQNSGFDDNNPFSFMSIILSIVFVASVILNYVLNNIQLINSGIIYYSSCEEEENNQPKNAIEMIGSDHE</sequence>
<evidence type="ECO:0008006" key="4">
    <source>
        <dbReference type="Google" id="ProtNLM"/>
    </source>
</evidence>
<comment type="caution">
    <text evidence="2">The sequence shown here is derived from an EMBL/GenBank/DDBJ whole genome shotgun (WGS) entry which is preliminary data.</text>
</comment>
<evidence type="ECO:0000313" key="2">
    <source>
        <dbReference type="EMBL" id="GGD26164.1"/>
    </source>
</evidence>
<keyword evidence="1" id="KW-0472">Membrane</keyword>
<feature type="transmembrane region" description="Helical" evidence="1">
    <location>
        <begin position="163"/>
        <end position="190"/>
    </location>
</feature>
<protein>
    <recommendedName>
        <fullName evidence="4">Glycerophosphoryl diester phosphodiesterase membrane domain-containing protein</fullName>
    </recommendedName>
</protein>
<feature type="transmembrane region" description="Helical" evidence="1">
    <location>
        <begin position="259"/>
        <end position="280"/>
    </location>
</feature>
<name>A0A917DCW7_9FLAO</name>
<reference evidence="2" key="2">
    <citation type="submission" date="2020-09" db="EMBL/GenBank/DDBJ databases">
        <authorList>
            <person name="Sun Q."/>
            <person name="Zhou Y."/>
        </authorList>
    </citation>
    <scope>NUCLEOTIDE SEQUENCE</scope>
    <source>
        <strain evidence="2">CGMCC 1.12506</strain>
    </source>
</reference>
<gene>
    <name evidence="2" type="ORF">GCM10011343_15410</name>
</gene>
<feature type="transmembrane region" description="Helical" evidence="1">
    <location>
        <begin position="32"/>
        <end position="51"/>
    </location>
</feature>
<keyword evidence="1" id="KW-0812">Transmembrane</keyword>
<evidence type="ECO:0000256" key="1">
    <source>
        <dbReference type="SAM" id="Phobius"/>
    </source>
</evidence>
<feature type="transmembrane region" description="Helical" evidence="1">
    <location>
        <begin position="82"/>
        <end position="107"/>
    </location>
</feature>
<organism evidence="2 3">
    <name type="scientific">Flavobacterium orientale</name>
    <dbReference type="NCBI Taxonomy" id="1756020"/>
    <lineage>
        <taxon>Bacteria</taxon>
        <taxon>Pseudomonadati</taxon>
        <taxon>Bacteroidota</taxon>
        <taxon>Flavobacteriia</taxon>
        <taxon>Flavobacteriales</taxon>
        <taxon>Flavobacteriaceae</taxon>
        <taxon>Flavobacterium</taxon>
    </lineage>
</organism>
<proteinExistence type="predicted"/>
<dbReference type="AlphaFoldDB" id="A0A917DCW7"/>
<keyword evidence="1" id="KW-1133">Transmembrane helix</keyword>